<comment type="caution">
    <text evidence="16">The sequence shown here is derived from an EMBL/GenBank/DDBJ whole genome shotgun (WGS) entry which is preliminary data.</text>
</comment>
<feature type="domain" description="DUS-like FMN-binding" evidence="15">
    <location>
        <begin position="15"/>
        <end position="315"/>
    </location>
</feature>
<dbReference type="AlphaFoldDB" id="A0A1E5L2N3"/>
<feature type="binding site" evidence="14">
    <location>
        <position position="71"/>
    </location>
    <ligand>
        <name>FMN</name>
        <dbReference type="ChEBI" id="CHEBI:58210"/>
    </ligand>
</feature>
<feature type="binding site" evidence="14">
    <location>
        <begin position="17"/>
        <end position="19"/>
    </location>
    <ligand>
        <name>FMN</name>
        <dbReference type="ChEBI" id="CHEBI:58210"/>
    </ligand>
</feature>
<dbReference type="InterPro" id="IPR004652">
    <property type="entry name" value="DusB-like"/>
</dbReference>
<feature type="active site" description="Proton donor" evidence="13">
    <location>
        <position position="101"/>
    </location>
</feature>
<dbReference type="SUPFAM" id="SSF51395">
    <property type="entry name" value="FMN-linked oxidoreductases"/>
    <property type="match status" value="1"/>
</dbReference>
<evidence type="ECO:0000256" key="10">
    <source>
        <dbReference type="ARBA" id="ARBA00048205"/>
    </source>
</evidence>
<dbReference type="EMBL" id="MJAT01000039">
    <property type="protein sequence ID" value="OEH84378.1"/>
    <property type="molecule type" value="Genomic_DNA"/>
</dbReference>
<evidence type="ECO:0000259" key="15">
    <source>
        <dbReference type="Pfam" id="PF01207"/>
    </source>
</evidence>
<keyword evidence="7" id="KW-0521">NADP</keyword>
<keyword evidence="5 12" id="KW-0288">FMN</keyword>
<evidence type="ECO:0000313" key="17">
    <source>
        <dbReference type="Proteomes" id="UP000095255"/>
    </source>
</evidence>
<feature type="binding site" evidence="14">
    <location>
        <position position="170"/>
    </location>
    <ligand>
        <name>FMN</name>
        <dbReference type="ChEBI" id="CHEBI:58210"/>
    </ligand>
</feature>
<dbReference type="Pfam" id="PF01207">
    <property type="entry name" value="Dus"/>
    <property type="match status" value="1"/>
</dbReference>
<evidence type="ECO:0000256" key="5">
    <source>
        <dbReference type="ARBA" id="ARBA00022643"/>
    </source>
</evidence>
<dbReference type="GO" id="GO:0000049">
    <property type="term" value="F:tRNA binding"/>
    <property type="evidence" value="ECO:0007669"/>
    <property type="project" value="UniProtKB-KW"/>
</dbReference>
<name>A0A1E5L2N3_9FIRM</name>
<keyword evidence="17" id="KW-1185">Reference proteome</keyword>
<evidence type="ECO:0000256" key="12">
    <source>
        <dbReference type="PIRNR" id="PIRNR006621"/>
    </source>
</evidence>
<evidence type="ECO:0000256" key="7">
    <source>
        <dbReference type="ARBA" id="ARBA00022857"/>
    </source>
</evidence>
<dbReference type="NCBIfam" id="TIGR00737">
    <property type="entry name" value="nifR3_yhdG"/>
    <property type="match status" value="1"/>
</dbReference>
<dbReference type="Proteomes" id="UP000095255">
    <property type="component" value="Unassembled WGS sequence"/>
</dbReference>
<comment type="cofactor">
    <cofactor evidence="1 12 14">
        <name>FMN</name>
        <dbReference type="ChEBI" id="CHEBI:58210"/>
    </cofactor>
</comment>
<keyword evidence="9 12" id="KW-0560">Oxidoreductase</keyword>
<dbReference type="InterPro" id="IPR001269">
    <property type="entry name" value="DUS_fam"/>
</dbReference>
<gene>
    <name evidence="16" type="ORF">BHU72_11300</name>
</gene>
<dbReference type="EC" id="1.3.1.-" evidence="12"/>
<organism evidence="16 17">
    <name type="scientific">Desulfuribacillus stibiiarsenatis</name>
    <dbReference type="NCBI Taxonomy" id="1390249"/>
    <lineage>
        <taxon>Bacteria</taxon>
        <taxon>Bacillati</taxon>
        <taxon>Bacillota</taxon>
        <taxon>Desulfuribacillia</taxon>
        <taxon>Desulfuribacillales</taxon>
        <taxon>Desulfuribacillaceae</taxon>
        <taxon>Desulfuribacillus</taxon>
    </lineage>
</organism>
<evidence type="ECO:0000256" key="4">
    <source>
        <dbReference type="ARBA" id="ARBA00022630"/>
    </source>
</evidence>
<dbReference type="InterPro" id="IPR013785">
    <property type="entry name" value="Aldolase_TIM"/>
</dbReference>
<dbReference type="STRING" id="1390249.BHU72_11300"/>
<dbReference type="GO" id="GO:0050660">
    <property type="term" value="F:flavin adenine dinucleotide binding"/>
    <property type="evidence" value="ECO:0007669"/>
    <property type="project" value="InterPro"/>
</dbReference>
<evidence type="ECO:0000256" key="11">
    <source>
        <dbReference type="ARBA" id="ARBA00048802"/>
    </source>
</evidence>
<dbReference type="InterPro" id="IPR035587">
    <property type="entry name" value="DUS-like_FMN-bd"/>
</dbReference>
<evidence type="ECO:0000256" key="9">
    <source>
        <dbReference type="ARBA" id="ARBA00023002"/>
    </source>
</evidence>
<accession>A0A1E5L2N3</accession>
<proteinExistence type="inferred from homology"/>
<dbReference type="Gene3D" id="3.20.20.70">
    <property type="entry name" value="Aldolase class I"/>
    <property type="match status" value="1"/>
</dbReference>
<reference evidence="16 17" key="1">
    <citation type="submission" date="2016-09" db="EMBL/GenBank/DDBJ databases">
        <title>Desulfuribacillus arsenicus sp. nov., an obligately anaerobic, dissimilatory arsenic- and antimonate-reducing bacterium isolated from anoxic sediments.</title>
        <authorList>
            <person name="Abin C.A."/>
            <person name="Hollibaugh J.T."/>
        </authorList>
    </citation>
    <scope>NUCLEOTIDE SEQUENCE [LARGE SCALE GENOMIC DNA]</scope>
    <source>
        <strain evidence="16 17">MLFW-2</strain>
    </source>
</reference>
<comment type="catalytic activity">
    <reaction evidence="11">
        <text>a 5,6-dihydrouridine in tRNA + NAD(+) = a uridine in tRNA + NADH + H(+)</text>
        <dbReference type="Rhea" id="RHEA:54452"/>
        <dbReference type="Rhea" id="RHEA-COMP:13339"/>
        <dbReference type="Rhea" id="RHEA-COMP:13887"/>
        <dbReference type="ChEBI" id="CHEBI:15378"/>
        <dbReference type="ChEBI" id="CHEBI:57540"/>
        <dbReference type="ChEBI" id="CHEBI:57945"/>
        <dbReference type="ChEBI" id="CHEBI:65315"/>
        <dbReference type="ChEBI" id="CHEBI:74443"/>
    </reaction>
</comment>
<keyword evidence="14" id="KW-0547">Nucleotide-binding</keyword>
<dbReference type="Gene3D" id="1.10.1200.80">
    <property type="entry name" value="Putative flavin oxidoreducatase, domain 2"/>
    <property type="match status" value="1"/>
</dbReference>
<dbReference type="InterPro" id="IPR024036">
    <property type="entry name" value="tRNA-dHydroUridine_Synthase_C"/>
</dbReference>
<dbReference type="GO" id="GO:0017150">
    <property type="term" value="F:tRNA dihydrouridine synthase activity"/>
    <property type="evidence" value="ECO:0007669"/>
    <property type="project" value="InterPro"/>
</dbReference>
<keyword evidence="4 12" id="KW-0285">Flavoprotein</keyword>
<dbReference type="PANTHER" id="PTHR45846">
    <property type="entry name" value="TRNA-DIHYDROURIDINE(47) SYNTHASE [NAD(P)(+)]-LIKE"/>
    <property type="match status" value="1"/>
</dbReference>
<evidence type="ECO:0000256" key="13">
    <source>
        <dbReference type="PIRSR" id="PIRSR006621-1"/>
    </source>
</evidence>
<evidence type="ECO:0000256" key="8">
    <source>
        <dbReference type="ARBA" id="ARBA00022884"/>
    </source>
</evidence>
<evidence type="ECO:0000313" key="16">
    <source>
        <dbReference type="EMBL" id="OEH84378.1"/>
    </source>
</evidence>
<evidence type="ECO:0000256" key="3">
    <source>
        <dbReference type="ARBA" id="ARBA00022555"/>
    </source>
</evidence>
<dbReference type="InterPro" id="IPR018517">
    <property type="entry name" value="tRNA_hU_synthase_CS"/>
</dbReference>
<feature type="binding site" evidence="14">
    <location>
        <position position="140"/>
    </location>
    <ligand>
        <name>FMN</name>
        <dbReference type="ChEBI" id="CHEBI:58210"/>
    </ligand>
</feature>
<keyword evidence="3" id="KW-0820">tRNA-binding</keyword>
<evidence type="ECO:0000256" key="6">
    <source>
        <dbReference type="ARBA" id="ARBA00022694"/>
    </source>
</evidence>
<dbReference type="PROSITE" id="PS01136">
    <property type="entry name" value="UPF0034"/>
    <property type="match status" value="1"/>
</dbReference>
<sequence length="322" mass="35468">MMNIREVTIESPIVLAPMAGITNYAFRILAKENGCGLVCAEMVSDKGLLFGNERTSRMLFVDPQERPLSMQLFGSDVESLVQAAKIVDDSDADIIDINMGCPVPKVTKPGGGAALMKDLKKAKAIIESVVKAVSKPVTVKMRKGWDDDQVNVIELASIAEEAGASAITVHGRTRAQMYSGKADWDIIREVVKTVKIPVIGNGDVTGPESAKALFDYTGCQAIMIGRAAQGNPWIFKRIRHYLENGEILDEPTVMERINTCLRHLELLMEVKEERVAVQEMRKHAAWYLKGLNKAAFVRNEIMKANTKDELKGLLHAFAAQKS</sequence>
<protein>
    <recommendedName>
        <fullName evidence="12">tRNA-dihydrouridine synthase</fullName>
        <ecNumber evidence="12">1.3.1.-</ecNumber>
    </recommendedName>
</protein>
<feature type="binding site" evidence="14">
    <location>
        <begin position="225"/>
        <end position="226"/>
    </location>
    <ligand>
        <name>FMN</name>
        <dbReference type="ChEBI" id="CHEBI:58210"/>
    </ligand>
</feature>
<dbReference type="PIRSF" id="PIRSF006621">
    <property type="entry name" value="Dus"/>
    <property type="match status" value="1"/>
</dbReference>
<comment type="function">
    <text evidence="2 12">Catalyzes the synthesis of 5,6-dihydrouridine (D), a modified base found in the D-loop of most tRNAs, via the reduction of the C5-C6 double bond in target uridines.</text>
</comment>
<evidence type="ECO:0000256" key="14">
    <source>
        <dbReference type="PIRSR" id="PIRSR006621-2"/>
    </source>
</evidence>
<keyword evidence="6 12" id="KW-0819">tRNA processing</keyword>
<dbReference type="CDD" id="cd02801">
    <property type="entry name" value="DUS_like_FMN"/>
    <property type="match status" value="1"/>
</dbReference>
<evidence type="ECO:0000256" key="2">
    <source>
        <dbReference type="ARBA" id="ARBA00002790"/>
    </source>
</evidence>
<evidence type="ECO:0000256" key="1">
    <source>
        <dbReference type="ARBA" id="ARBA00001917"/>
    </source>
</evidence>
<keyword evidence="8" id="KW-0694">RNA-binding</keyword>
<comment type="catalytic activity">
    <reaction evidence="10">
        <text>a 5,6-dihydrouridine in tRNA + NADP(+) = a uridine in tRNA + NADPH + H(+)</text>
        <dbReference type="Rhea" id="RHEA:23624"/>
        <dbReference type="Rhea" id="RHEA-COMP:13339"/>
        <dbReference type="Rhea" id="RHEA-COMP:13887"/>
        <dbReference type="ChEBI" id="CHEBI:15378"/>
        <dbReference type="ChEBI" id="CHEBI:57783"/>
        <dbReference type="ChEBI" id="CHEBI:58349"/>
        <dbReference type="ChEBI" id="CHEBI:65315"/>
        <dbReference type="ChEBI" id="CHEBI:74443"/>
    </reaction>
</comment>
<dbReference type="PANTHER" id="PTHR45846:SF1">
    <property type="entry name" value="TRNA-DIHYDROURIDINE(47) SYNTHASE [NAD(P)(+)]-LIKE"/>
    <property type="match status" value="1"/>
</dbReference>
<comment type="similarity">
    <text evidence="12">Belongs to the dus family.</text>
</comment>